<comment type="subcellular location">
    <subcellularLocation>
        <location evidence="1">Cytoplasm</location>
    </subcellularLocation>
</comment>
<protein>
    <submittedName>
        <fullName evidence="5">CTNA1 protein</fullName>
    </submittedName>
</protein>
<gene>
    <name evidence="5" type="primary">Ctnna1_1</name>
    <name evidence="5" type="ORF">NYCBRA_R01663</name>
</gene>
<feature type="region of interest" description="Disordered" evidence="4">
    <location>
        <begin position="1016"/>
        <end position="1041"/>
    </location>
</feature>
<sequence>TQAASWLLERLSALRDAGDAPGLLAACRAFSEALLLLSNLTAKRLEELGDCPRQKSLAQSLQLLQECVPLLHAAKHSELKHSRDLQVNLSKEDAFQLTERTIKELTALLSGEPQDTNGAFSRHVSGLLALLSRPDPAHLSDGQLSAHVAAVVSYCVLLADSSGPDLKLDLVKRCCLLLRLRKSICSHVRQQEGRSGPSWAESSLEKECHSMREEVETLDRAALAATLCQLLDTFFEGKEPLEQLVEGAGTGCLPAGQGGFLKQLQPLVATFFTHAQQVLRAADFVLARCPQGQRAGDIQEGVEYLRSLLGSLPPLLAEMSGDTAQTGPAERLRCWHRAWAGTAGSLLRRFEETLGTRELLQVSIQEMAKHRACCERALGGQEPQGLSRHAARLASWARWVVGATSRYVDRATDPIFRNGLMVWVEQLAEAIVELEAAAALCPEGLSCLQTRDVFSKAASCLMDAAHQVQEGLDGSNHPDILSPLRERVRSTDVAKGFELSPSPRAGNLHPGGVPREGATHPVITALLAATRARDTAAVSAACSALLELSNGCVSAAKEALPVADSPQKETLGQHQNIALLTPRVISLARETAPRQLHGPSRLLHMALTLSERICETQESLAAVAGAWYSLARQVFGFILSADFLSAKQALEESVMALAGAVQFAGDMASVACKGNPISPDARENFLEVQAKFSRAQMNTKVLLEKAASFEGSCGVGRAGLELHCLRWAVSMHVLLGAVDGFVGRDVLGLSELRSAVKDKLCSQSLLAAVSESSLRLQEAARLSYLSCPEDHGRGEILALREEIKVLMEALLDASNILSVSPLSTASLGIRFELLQRDVALRAKALLFHLEKVNAEHLQVIRDVLGPALSPLSQEDGERRKEAFEEKASRLMANVQWVKTTLQDVLEASAQLQPRADLLSVADHLLVLTSEAVGSARQLLQSRGDKGHLHLDSIVWHWAAQAHYLLAQLRAVRGISGHVLHLISQRLQDTGDQRSPRQRHSPAKLFPARELDALGHAESAATCPSRSGRASGAAREALDGPL</sequence>
<name>A0A7K8T6P5_9AVES</name>
<dbReference type="GO" id="GO:0008013">
    <property type="term" value="F:beta-catenin binding"/>
    <property type="evidence" value="ECO:0007669"/>
    <property type="project" value="TreeGrafter"/>
</dbReference>
<proteinExistence type="inferred from homology"/>
<dbReference type="Proteomes" id="UP000538472">
    <property type="component" value="Unassembled WGS sequence"/>
</dbReference>
<feature type="non-terminal residue" evidence="5">
    <location>
        <position position="1"/>
    </location>
</feature>
<dbReference type="PANTHER" id="PTHR18914">
    <property type="entry name" value="ALPHA CATENIN"/>
    <property type="match status" value="1"/>
</dbReference>
<organism evidence="5 6">
    <name type="scientific">Nyctibius bracteatus</name>
    <name type="common">Rufous potoo</name>
    <dbReference type="NCBI Taxonomy" id="48426"/>
    <lineage>
        <taxon>Eukaryota</taxon>
        <taxon>Metazoa</taxon>
        <taxon>Chordata</taxon>
        <taxon>Craniata</taxon>
        <taxon>Vertebrata</taxon>
        <taxon>Euteleostomi</taxon>
        <taxon>Archelosauria</taxon>
        <taxon>Archosauria</taxon>
        <taxon>Dinosauria</taxon>
        <taxon>Saurischia</taxon>
        <taxon>Theropoda</taxon>
        <taxon>Coelurosauria</taxon>
        <taxon>Aves</taxon>
        <taxon>Neognathae</taxon>
        <taxon>Neoaves</taxon>
        <taxon>Strisores</taxon>
        <taxon>Caprimulgiformes</taxon>
        <taxon>Nyctibiidae</taxon>
        <taxon>Nyctibius</taxon>
    </lineage>
</organism>
<dbReference type="AlphaFoldDB" id="A0A7K8T6P5"/>
<dbReference type="EMBL" id="VWZB01000755">
    <property type="protein sequence ID" value="NXF37262.1"/>
    <property type="molecule type" value="Genomic_DNA"/>
</dbReference>
<feature type="non-terminal residue" evidence="5">
    <location>
        <position position="1041"/>
    </location>
</feature>
<evidence type="ECO:0000256" key="3">
    <source>
        <dbReference type="ARBA" id="ARBA00022490"/>
    </source>
</evidence>
<dbReference type="PANTHER" id="PTHR18914:SF30">
    <property type="entry name" value="VINCULIN_ALPHA-CATENIN FAMILY MEMBER 1"/>
    <property type="match status" value="1"/>
</dbReference>
<dbReference type="GO" id="GO:0005912">
    <property type="term" value="C:adherens junction"/>
    <property type="evidence" value="ECO:0007669"/>
    <property type="project" value="TreeGrafter"/>
</dbReference>
<dbReference type="InterPro" id="IPR036723">
    <property type="entry name" value="Alpha-catenin/vinculin-like_sf"/>
</dbReference>
<dbReference type="GO" id="GO:0005737">
    <property type="term" value="C:cytoplasm"/>
    <property type="evidence" value="ECO:0007669"/>
    <property type="project" value="UniProtKB-SubCell"/>
</dbReference>
<dbReference type="InterPro" id="IPR006077">
    <property type="entry name" value="Vinculin/catenin"/>
</dbReference>
<dbReference type="GO" id="GO:0016477">
    <property type="term" value="P:cell migration"/>
    <property type="evidence" value="ECO:0007669"/>
    <property type="project" value="TreeGrafter"/>
</dbReference>
<reference evidence="5 6" key="1">
    <citation type="submission" date="2019-09" db="EMBL/GenBank/DDBJ databases">
        <title>Bird 10,000 Genomes (B10K) Project - Family phase.</title>
        <authorList>
            <person name="Zhang G."/>
        </authorList>
    </citation>
    <scope>NUCLEOTIDE SEQUENCE [LARGE SCALE GENOMIC DNA]</scope>
    <source>
        <strain evidence="5">B10K-CU-031-10</strain>
        <tissue evidence="5">Muscle</tissue>
    </source>
</reference>
<evidence type="ECO:0000256" key="4">
    <source>
        <dbReference type="SAM" id="MobiDB-lite"/>
    </source>
</evidence>
<dbReference type="GO" id="GO:0016342">
    <property type="term" value="C:catenin complex"/>
    <property type="evidence" value="ECO:0007669"/>
    <property type="project" value="TreeGrafter"/>
</dbReference>
<feature type="compositionally biased region" description="Low complexity" evidence="4">
    <location>
        <begin position="1024"/>
        <end position="1034"/>
    </location>
</feature>
<dbReference type="Gene3D" id="1.20.120.230">
    <property type="entry name" value="Alpha-catenin/vinculin-like"/>
    <property type="match status" value="3"/>
</dbReference>
<dbReference type="GO" id="GO:0051015">
    <property type="term" value="F:actin filament binding"/>
    <property type="evidence" value="ECO:0007669"/>
    <property type="project" value="InterPro"/>
</dbReference>
<dbReference type="Pfam" id="PF01044">
    <property type="entry name" value="Vinculin"/>
    <property type="match status" value="1"/>
</dbReference>
<comment type="similarity">
    <text evidence="2">Belongs to the vinculin/alpha-catenin family.</text>
</comment>
<dbReference type="SUPFAM" id="SSF47220">
    <property type="entry name" value="alpha-catenin/vinculin-like"/>
    <property type="match status" value="2"/>
</dbReference>
<comment type="caution">
    <text evidence="5">The sequence shown here is derived from an EMBL/GenBank/DDBJ whole genome shotgun (WGS) entry which is preliminary data.</text>
</comment>
<evidence type="ECO:0000313" key="6">
    <source>
        <dbReference type="Proteomes" id="UP000538472"/>
    </source>
</evidence>
<keyword evidence="6" id="KW-1185">Reference proteome</keyword>
<evidence type="ECO:0000256" key="1">
    <source>
        <dbReference type="ARBA" id="ARBA00004496"/>
    </source>
</evidence>
<dbReference type="GO" id="GO:0098609">
    <property type="term" value="P:cell-cell adhesion"/>
    <property type="evidence" value="ECO:0007669"/>
    <property type="project" value="TreeGrafter"/>
</dbReference>
<accession>A0A7K8T6P5</accession>
<evidence type="ECO:0000256" key="2">
    <source>
        <dbReference type="ARBA" id="ARBA00008376"/>
    </source>
</evidence>
<evidence type="ECO:0000313" key="5">
    <source>
        <dbReference type="EMBL" id="NXF37262.1"/>
    </source>
</evidence>
<keyword evidence="3" id="KW-0963">Cytoplasm</keyword>